<dbReference type="GO" id="GO:0005737">
    <property type="term" value="C:cytoplasm"/>
    <property type="evidence" value="ECO:0007669"/>
    <property type="project" value="TreeGrafter"/>
</dbReference>
<dbReference type="STRING" id="927664.SAMN05421780_105188"/>
<name>A0A1I1J4L1_9BACT</name>
<feature type="chain" id="PRO_5011795718" evidence="1">
    <location>
        <begin position="25"/>
        <end position="402"/>
    </location>
</feature>
<reference evidence="3 4" key="1">
    <citation type="submission" date="2016-10" db="EMBL/GenBank/DDBJ databases">
        <authorList>
            <person name="de Groot N.N."/>
        </authorList>
    </citation>
    <scope>NUCLEOTIDE SEQUENCE [LARGE SCALE GENOMIC DNA]</scope>
    <source>
        <strain evidence="3 4">DSM 6793</strain>
    </source>
</reference>
<dbReference type="CDD" id="cd02947">
    <property type="entry name" value="TRX_family"/>
    <property type="match status" value="1"/>
</dbReference>
<keyword evidence="4" id="KW-1185">Reference proteome</keyword>
<dbReference type="Proteomes" id="UP000199514">
    <property type="component" value="Unassembled WGS sequence"/>
</dbReference>
<accession>A0A1I1J4L1</accession>
<dbReference type="PANTHER" id="PTHR45663">
    <property type="entry name" value="GEO12009P1"/>
    <property type="match status" value="1"/>
</dbReference>
<dbReference type="GO" id="GO:0015035">
    <property type="term" value="F:protein-disulfide reductase activity"/>
    <property type="evidence" value="ECO:0007669"/>
    <property type="project" value="TreeGrafter"/>
</dbReference>
<feature type="domain" description="Thioredoxin" evidence="2">
    <location>
        <begin position="14"/>
        <end position="140"/>
    </location>
</feature>
<dbReference type="OrthoDB" id="645813at2"/>
<protein>
    <submittedName>
        <fullName evidence="3">Thioredoxin</fullName>
    </submittedName>
</protein>
<evidence type="ECO:0000313" key="4">
    <source>
        <dbReference type="Proteomes" id="UP000199514"/>
    </source>
</evidence>
<feature type="signal peptide" evidence="1">
    <location>
        <begin position="1"/>
        <end position="24"/>
    </location>
</feature>
<dbReference type="InterPro" id="IPR036249">
    <property type="entry name" value="Thioredoxin-like_sf"/>
</dbReference>
<evidence type="ECO:0000313" key="3">
    <source>
        <dbReference type="EMBL" id="SFC42952.1"/>
    </source>
</evidence>
<gene>
    <name evidence="3" type="ORF">SAMN05421780_105188</name>
</gene>
<proteinExistence type="predicted"/>
<sequence>MIQETLRKGFVLGAGLLLSISSFAQKGIAFETGTFAQVLEKSKQTGKPIFMDAYTTWCGPCKAMARSVFTNDTVAAYYNKNFVCYKSDMEKGEGLDLAKKYEVRAYPNLLYISAEGNILHRVAGFRNASDFVKLGQTALNPDARFEAIKKQYEAASNEAAKASAYMLALADAALPYEKVSENYFNSITETEFTTPSNWEIIKNLEENLNSKVFQYFIKNRDKYASLYGKESVEKRINQVYLQALERTVERTPEAYDKLFAEYSALNLAKDKETDMTLIQLELVVLKHKQNWAKYDEVASNLVSKYISKNAYALNSIAWDAYEHISDAKVMAKAEQWAASSCKISPEYANLDTYACILFKNGKSALAKKTAQEAIAKGKKAGEDTAETEALLAKINDKLKVKK</sequence>
<dbReference type="InterPro" id="IPR013766">
    <property type="entry name" value="Thioredoxin_domain"/>
</dbReference>
<dbReference type="AlphaFoldDB" id="A0A1I1J4L1"/>
<keyword evidence="1" id="KW-0732">Signal</keyword>
<evidence type="ECO:0000256" key="1">
    <source>
        <dbReference type="SAM" id="SignalP"/>
    </source>
</evidence>
<dbReference type="PANTHER" id="PTHR45663:SF11">
    <property type="entry name" value="GEO12009P1"/>
    <property type="match status" value="1"/>
</dbReference>
<dbReference type="SUPFAM" id="SSF52833">
    <property type="entry name" value="Thioredoxin-like"/>
    <property type="match status" value="1"/>
</dbReference>
<dbReference type="EMBL" id="FOLE01000005">
    <property type="protein sequence ID" value="SFC42952.1"/>
    <property type="molecule type" value="Genomic_DNA"/>
</dbReference>
<evidence type="ECO:0000259" key="2">
    <source>
        <dbReference type="PROSITE" id="PS51352"/>
    </source>
</evidence>
<dbReference type="PROSITE" id="PS51352">
    <property type="entry name" value="THIOREDOXIN_2"/>
    <property type="match status" value="1"/>
</dbReference>
<dbReference type="Pfam" id="PF13899">
    <property type="entry name" value="Thioredoxin_7"/>
    <property type="match status" value="1"/>
</dbReference>
<dbReference type="RefSeq" id="WP_091511866.1">
    <property type="nucleotide sequence ID" value="NZ_FOLE01000005.1"/>
</dbReference>
<dbReference type="Gene3D" id="3.40.30.10">
    <property type="entry name" value="Glutaredoxin"/>
    <property type="match status" value="1"/>
</dbReference>
<organism evidence="3 4">
    <name type="scientific">Flexibacter flexilis DSM 6793</name>
    <dbReference type="NCBI Taxonomy" id="927664"/>
    <lineage>
        <taxon>Bacteria</taxon>
        <taxon>Pseudomonadati</taxon>
        <taxon>Bacteroidota</taxon>
        <taxon>Cytophagia</taxon>
        <taxon>Cytophagales</taxon>
        <taxon>Flexibacteraceae</taxon>
        <taxon>Flexibacter</taxon>
    </lineage>
</organism>